<dbReference type="Pfam" id="PF16068">
    <property type="entry name" value="DUF4810"/>
    <property type="match status" value="1"/>
</dbReference>
<reference evidence="2 3" key="1">
    <citation type="submission" date="2019-03" db="EMBL/GenBank/DDBJ databases">
        <title>Genomic Encyclopedia of Type Strains, Phase III (KMG-III): the genomes of soil and plant-associated and newly described type strains.</title>
        <authorList>
            <person name="Whitman W."/>
        </authorList>
    </citation>
    <scope>NUCLEOTIDE SEQUENCE [LARGE SCALE GENOMIC DNA]</scope>
    <source>
        <strain evidence="2 3">CECT 8976</strain>
    </source>
</reference>
<evidence type="ECO:0008006" key="4">
    <source>
        <dbReference type="Google" id="ProtNLM"/>
    </source>
</evidence>
<evidence type="ECO:0000256" key="1">
    <source>
        <dbReference type="SAM" id="SignalP"/>
    </source>
</evidence>
<feature type="chain" id="PRO_5020793293" description="DUF4810 domain-containing protein" evidence="1">
    <location>
        <begin position="26"/>
        <end position="122"/>
    </location>
</feature>
<gene>
    <name evidence="2" type="ORF">DFP86_108115</name>
</gene>
<organism evidence="2 3">
    <name type="scientific">Paludibacterium purpuratum</name>
    <dbReference type="NCBI Taxonomy" id="1144873"/>
    <lineage>
        <taxon>Bacteria</taxon>
        <taxon>Pseudomonadati</taxon>
        <taxon>Pseudomonadota</taxon>
        <taxon>Betaproteobacteria</taxon>
        <taxon>Neisseriales</taxon>
        <taxon>Chromobacteriaceae</taxon>
        <taxon>Paludibacterium</taxon>
    </lineage>
</organism>
<dbReference type="RefSeq" id="WP_208108310.1">
    <property type="nucleotide sequence ID" value="NZ_SNZP01000008.1"/>
</dbReference>
<feature type="signal peptide" evidence="1">
    <location>
        <begin position="1"/>
        <end position="25"/>
    </location>
</feature>
<dbReference type="InterPro" id="IPR014508">
    <property type="entry name" value="UCP020555_TPR-like"/>
</dbReference>
<evidence type="ECO:0000313" key="3">
    <source>
        <dbReference type="Proteomes" id="UP000295611"/>
    </source>
</evidence>
<dbReference type="PROSITE" id="PS51257">
    <property type="entry name" value="PROKAR_LIPOPROTEIN"/>
    <property type="match status" value="1"/>
</dbReference>
<keyword evidence="3" id="KW-1185">Reference proteome</keyword>
<comment type="caution">
    <text evidence="2">The sequence shown here is derived from an EMBL/GenBank/DDBJ whole genome shotgun (WGS) entry which is preliminary data.</text>
</comment>
<protein>
    <recommendedName>
        <fullName evidence="4">DUF4810 domain-containing protein</fullName>
    </recommendedName>
</protein>
<dbReference type="Proteomes" id="UP000295611">
    <property type="component" value="Unassembled WGS sequence"/>
</dbReference>
<sequence length="122" mass="13660">MKSTMQKRGGLVLMLAACAGLGACASQPQTMYQWEGYQPHVYSYLRGDQKSGPDKQIAEMEEDLQKIRAKGNTPPPGYYAHLGMLYASIGNNSMMLQNFQAEQKLFPESAPYMNYLLSNLKK</sequence>
<dbReference type="PIRSF" id="PIRSF020555">
    <property type="entry name" value="UCP020555"/>
    <property type="match status" value="1"/>
</dbReference>
<dbReference type="AlphaFoldDB" id="A0A4V3DV07"/>
<accession>A0A4V3DV07</accession>
<keyword evidence="1" id="KW-0732">Signal</keyword>
<proteinExistence type="predicted"/>
<evidence type="ECO:0000313" key="2">
    <source>
        <dbReference type="EMBL" id="TDR78397.1"/>
    </source>
</evidence>
<dbReference type="EMBL" id="SNZP01000008">
    <property type="protein sequence ID" value="TDR78397.1"/>
    <property type="molecule type" value="Genomic_DNA"/>
</dbReference>
<name>A0A4V3DV07_9NEIS</name>